<dbReference type="Proteomes" id="UP000830768">
    <property type="component" value="Chromosome 8"/>
</dbReference>
<evidence type="ECO:0000313" key="1">
    <source>
        <dbReference type="EMBL" id="UPK97702.1"/>
    </source>
</evidence>
<organism evidence="1 2">
    <name type="scientific">Fusarium solani subsp. cucurbitae</name>
    <name type="common">Neocosmosporum cucurbitae</name>
    <dbReference type="NCBI Taxonomy" id="2747967"/>
    <lineage>
        <taxon>Eukaryota</taxon>
        <taxon>Fungi</taxon>
        <taxon>Dikarya</taxon>
        <taxon>Ascomycota</taxon>
        <taxon>Pezizomycotina</taxon>
        <taxon>Sordariomycetes</taxon>
        <taxon>Hypocreomycetidae</taxon>
        <taxon>Hypocreales</taxon>
        <taxon>Nectriaceae</taxon>
        <taxon>Fusarium</taxon>
        <taxon>Fusarium solani species complex</taxon>
    </lineage>
</organism>
<dbReference type="EMBL" id="CP090036">
    <property type="protein sequence ID" value="UPK97702.1"/>
    <property type="molecule type" value="Genomic_DNA"/>
</dbReference>
<sequence length="173" mass="19451">MITPDLSRHLHDSAHQLASIITNKQLTMASDLMDKLKETLQPTGEESHGVHFGESQQTEQRESVPSNTRTENLESRRVEQRHQTEGVRTGDKIQSLVENVPGVPSTQAKPERTETRREEINQAPRDPCDAAQAPPSALRRHVGDPSIEHDYPEDSTTRRHSSVSHQEAHYNLG</sequence>
<reference evidence="1" key="1">
    <citation type="submission" date="2021-11" db="EMBL/GenBank/DDBJ databases">
        <title>Fusarium solani-melongenae Genome sequencing and assembly.</title>
        <authorList>
            <person name="Xie S."/>
            <person name="Huang L."/>
            <person name="Zhang X."/>
        </authorList>
    </citation>
    <scope>NUCLEOTIDE SEQUENCE</scope>
    <source>
        <strain evidence="1">CRI 24-3</strain>
    </source>
</reference>
<name>A0ACD3Z9D7_FUSSC</name>
<protein>
    <submittedName>
        <fullName evidence="1">Uncharacterized protein</fullName>
    </submittedName>
</protein>
<accession>A0ACD3Z9D7</accession>
<evidence type="ECO:0000313" key="2">
    <source>
        <dbReference type="Proteomes" id="UP000830768"/>
    </source>
</evidence>
<gene>
    <name evidence="1" type="ORF">LCI18_008637</name>
</gene>
<keyword evidence="2" id="KW-1185">Reference proteome</keyword>
<proteinExistence type="predicted"/>